<keyword evidence="7" id="KW-1185">Reference proteome</keyword>
<dbReference type="AlphaFoldDB" id="M9RLR6"/>
<dbReference type="SUPFAM" id="SSF103473">
    <property type="entry name" value="MFS general substrate transporter"/>
    <property type="match status" value="1"/>
</dbReference>
<feature type="transmembrane region" description="Helical" evidence="4">
    <location>
        <begin position="235"/>
        <end position="257"/>
    </location>
</feature>
<accession>M9RLR6</accession>
<feature type="transmembrane region" description="Helical" evidence="4">
    <location>
        <begin position="208"/>
        <end position="229"/>
    </location>
</feature>
<dbReference type="EMBL" id="CP003742">
    <property type="protein sequence ID" value="AGI71346.1"/>
    <property type="molecule type" value="Genomic_DNA"/>
</dbReference>
<dbReference type="RefSeq" id="WP_015494553.1">
    <property type="nucleotide sequence ID" value="NC_020908.1"/>
</dbReference>
<evidence type="ECO:0000256" key="4">
    <source>
        <dbReference type="SAM" id="Phobius"/>
    </source>
</evidence>
<dbReference type="eggNOG" id="COG2814">
    <property type="taxonomic scope" value="Bacteria"/>
</dbReference>
<evidence type="ECO:0000313" key="7">
    <source>
        <dbReference type="Proteomes" id="UP000004688"/>
    </source>
</evidence>
<keyword evidence="2 4" id="KW-1133">Transmembrane helix</keyword>
<dbReference type="KEGG" id="oar:OA238_c11680"/>
<sequence length="386" mass="39812">MTDQKTMWPLIALLWTTGLLAAAQFAKLTLTLGAVQDLYPDASVPLAVSGVSIVGILGGALAGFFVSKIGVRHAVLWAVVMSATLSLIQGFEMSFAVFMATRVLEGFGHLLLVVALPTMMVALAKPSDKSVVMGIWGTFFGVGYALVAVIAPSVLAWGGVQALYVGHGLVLAALFPILWWILPRVMAGGNMMPNVMAVHRSIYSNPRYFAPGLGHGIYTSLFIALVAFLPAALNAPWLTAILPLANLSGTFASGFVARKIAASRLSVGGFAVAAILFVVMAVTGSVAIALCALFATGLTAGANFAAVPELNHVPRDQARANGAMAQLGNIGTFSGTPIYALVAGSLWGIAGVSIVICVTGAVFAGLAYRAARNAEPPAAQKSADIG</sequence>
<feature type="transmembrane region" description="Helical" evidence="4">
    <location>
        <begin position="163"/>
        <end position="182"/>
    </location>
</feature>
<evidence type="ECO:0000256" key="2">
    <source>
        <dbReference type="ARBA" id="ARBA00022989"/>
    </source>
</evidence>
<feature type="transmembrane region" description="Helical" evidence="4">
    <location>
        <begin position="131"/>
        <end position="157"/>
    </location>
</feature>
<feature type="transmembrane region" description="Helical" evidence="4">
    <location>
        <begin position="338"/>
        <end position="368"/>
    </location>
</feature>
<feature type="transmembrane region" description="Helical" evidence="4">
    <location>
        <begin position="74"/>
        <end position="100"/>
    </location>
</feature>
<reference evidence="6 7" key="1">
    <citation type="journal article" date="2013" name="PLoS ONE">
        <title>Poles Apart: Arctic and Antarctic Octadecabacter strains Share High Genome Plasticity and a New Type of Xanthorhodopsin.</title>
        <authorList>
            <person name="Vollmers J."/>
            <person name="Voget S."/>
            <person name="Dietrich S."/>
            <person name="Gollnow K."/>
            <person name="Smits M."/>
            <person name="Meyer K."/>
            <person name="Brinkhoff T."/>
            <person name="Simon M."/>
            <person name="Daniel R."/>
        </authorList>
    </citation>
    <scope>NUCLEOTIDE SEQUENCE [LARGE SCALE GENOMIC DNA]</scope>
    <source>
        <strain evidence="6 7">238</strain>
    </source>
</reference>
<dbReference type="Gene3D" id="1.20.1250.20">
    <property type="entry name" value="MFS general substrate transporter like domains"/>
    <property type="match status" value="2"/>
</dbReference>
<keyword evidence="3 4" id="KW-0472">Membrane</keyword>
<evidence type="ECO:0000256" key="1">
    <source>
        <dbReference type="ARBA" id="ARBA00022692"/>
    </source>
</evidence>
<dbReference type="InterPro" id="IPR011701">
    <property type="entry name" value="MFS"/>
</dbReference>
<evidence type="ECO:0000256" key="3">
    <source>
        <dbReference type="ARBA" id="ARBA00023136"/>
    </source>
</evidence>
<dbReference type="GO" id="GO:0022857">
    <property type="term" value="F:transmembrane transporter activity"/>
    <property type="evidence" value="ECO:0007669"/>
    <property type="project" value="InterPro"/>
</dbReference>
<dbReference type="CDD" id="cd06174">
    <property type="entry name" value="MFS"/>
    <property type="match status" value="1"/>
</dbReference>
<name>M9RLR6_9RHOB</name>
<organism evidence="6 7">
    <name type="scientific">Octadecabacter arcticus 238</name>
    <dbReference type="NCBI Taxonomy" id="391616"/>
    <lineage>
        <taxon>Bacteria</taxon>
        <taxon>Pseudomonadati</taxon>
        <taxon>Pseudomonadota</taxon>
        <taxon>Alphaproteobacteria</taxon>
        <taxon>Rhodobacterales</taxon>
        <taxon>Roseobacteraceae</taxon>
        <taxon>Octadecabacter</taxon>
    </lineage>
</organism>
<dbReference type="PROSITE" id="PS50850">
    <property type="entry name" value="MFS"/>
    <property type="match status" value="1"/>
</dbReference>
<keyword evidence="1 4" id="KW-0812">Transmembrane</keyword>
<feature type="domain" description="Major facilitator superfamily (MFS) profile" evidence="5">
    <location>
        <begin position="1"/>
        <end position="372"/>
    </location>
</feature>
<feature type="transmembrane region" description="Helical" evidence="4">
    <location>
        <begin position="269"/>
        <end position="295"/>
    </location>
</feature>
<dbReference type="InterPro" id="IPR020846">
    <property type="entry name" value="MFS_dom"/>
</dbReference>
<evidence type="ECO:0000259" key="5">
    <source>
        <dbReference type="PROSITE" id="PS50850"/>
    </source>
</evidence>
<dbReference type="HOGENOM" id="CLU_001265_63_1_5"/>
<feature type="transmembrane region" description="Helical" evidence="4">
    <location>
        <begin position="43"/>
        <end position="67"/>
    </location>
</feature>
<proteinExistence type="predicted"/>
<dbReference type="STRING" id="391616.OA238_c11680"/>
<dbReference type="Proteomes" id="UP000004688">
    <property type="component" value="Chromosome"/>
</dbReference>
<gene>
    <name evidence="6" type="ORF">OA238_c11680</name>
</gene>
<protein>
    <submittedName>
        <fullName evidence="6">MFS-type transporter</fullName>
    </submittedName>
</protein>
<evidence type="ECO:0000313" key="6">
    <source>
        <dbReference type="EMBL" id="AGI71346.1"/>
    </source>
</evidence>
<dbReference type="Pfam" id="PF07690">
    <property type="entry name" value="MFS_1"/>
    <property type="match status" value="1"/>
</dbReference>
<dbReference type="InterPro" id="IPR036259">
    <property type="entry name" value="MFS_trans_sf"/>
</dbReference>
<feature type="transmembrane region" description="Helical" evidence="4">
    <location>
        <begin position="106"/>
        <end position="124"/>
    </location>
</feature>